<dbReference type="AlphaFoldDB" id="A0A392T0S7"/>
<dbReference type="EMBL" id="LXQA010483783">
    <property type="protein sequence ID" value="MCI54708.1"/>
    <property type="molecule type" value="Genomic_DNA"/>
</dbReference>
<protein>
    <submittedName>
        <fullName evidence="2">Leucine-rich repeat protein kinase family protein</fullName>
    </submittedName>
</protein>
<organism evidence="2 3">
    <name type="scientific">Trifolium medium</name>
    <dbReference type="NCBI Taxonomy" id="97028"/>
    <lineage>
        <taxon>Eukaryota</taxon>
        <taxon>Viridiplantae</taxon>
        <taxon>Streptophyta</taxon>
        <taxon>Embryophyta</taxon>
        <taxon>Tracheophyta</taxon>
        <taxon>Spermatophyta</taxon>
        <taxon>Magnoliopsida</taxon>
        <taxon>eudicotyledons</taxon>
        <taxon>Gunneridae</taxon>
        <taxon>Pentapetalae</taxon>
        <taxon>rosids</taxon>
        <taxon>fabids</taxon>
        <taxon>Fabales</taxon>
        <taxon>Fabaceae</taxon>
        <taxon>Papilionoideae</taxon>
        <taxon>50 kb inversion clade</taxon>
        <taxon>NPAAA clade</taxon>
        <taxon>Hologalegina</taxon>
        <taxon>IRL clade</taxon>
        <taxon>Trifolieae</taxon>
        <taxon>Trifolium</taxon>
    </lineage>
</organism>
<dbReference type="Proteomes" id="UP000265520">
    <property type="component" value="Unassembled WGS sequence"/>
</dbReference>
<evidence type="ECO:0000313" key="3">
    <source>
        <dbReference type="Proteomes" id="UP000265520"/>
    </source>
</evidence>
<sequence>DSDESFGEIKGKGPGGGGGTRGNKPKEEFGSGVQEPEKNKLVFFEGSSYNFDLEDLLRASAEVLGK</sequence>
<name>A0A392T0S7_9FABA</name>
<feature type="non-terminal residue" evidence="2">
    <location>
        <position position="1"/>
    </location>
</feature>
<reference evidence="2 3" key="1">
    <citation type="journal article" date="2018" name="Front. Plant Sci.">
        <title>Red Clover (Trifolium pratense) and Zigzag Clover (T. medium) - A Picture of Genomic Similarities and Differences.</title>
        <authorList>
            <person name="Dluhosova J."/>
            <person name="Istvanek J."/>
            <person name="Nedelnik J."/>
            <person name="Repkova J."/>
        </authorList>
    </citation>
    <scope>NUCLEOTIDE SEQUENCE [LARGE SCALE GENOMIC DNA]</scope>
    <source>
        <strain evidence="3">cv. 10/8</strain>
        <tissue evidence="2">Leaf</tissue>
    </source>
</reference>
<keyword evidence="2" id="KW-0418">Kinase</keyword>
<feature type="region of interest" description="Disordered" evidence="1">
    <location>
        <begin position="1"/>
        <end position="34"/>
    </location>
</feature>
<evidence type="ECO:0000256" key="1">
    <source>
        <dbReference type="SAM" id="MobiDB-lite"/>
    </source>
</evidence>
<dbReference type="GO" id="GO:0016301">
    <property type="term" value="F:kinase activity"/>
    <property type="evidence" value="ECO:0007669"/>
    <property type="project" value="UniProtKB-KW"/>
</dbReference>
<accession>A0A392T0S7</accession>
<feature type="compositionally biased region" description="Gly residues" evidence="1">
    <location>
        <begin position="12"/>
        <end position="21"/>
    </location>
</feature>
<evidence type="ECO:0000313" key="2">
    <source>
        <dbReference type="EMBL" id="MCI54708.1"/>
    </source>
</evidence>
<comment type="caution">
    <text evidence="2">The sequence shown here is derived from an EMBL/GenBank/DDBJ whole genome shotgun (WGS) entry which is preliminary data.</text>
</comment>
<keyword evidence="3" id="KW-1185">Reference proteome</keyword>
<proteinExistence type="predicted"/>
<keyword evidence="2" id="KW-0808">Transferase</keyword>
<feature type="compositionally biased region" description="Basic and acidic residues" evidence="1">
    <location>
        <begin position="24"/>
        <end position="34"/>
    </location>
</feature>
<feature type="non-terminal residue" evidence="2">
    <location>
        <position position="66"/>
    </location>
</feature>